<dbReference type="AlphaFoldDB" id="A0A0C9XSX7"/>
<dbReference type="OrthoDB" id="2322499at2759"/>
<feature type="region of interest" description="Disordered" evidence="1">
    <location>
        <begin position="309"/>
        <end position="328"/>
    </location>
</feature>
<reference evidence="3" key="2">
    <citation type="submission" date="2015-01" db="EMBL/GenBank/DDBJ databases">
        <title>Evolutionary Origins and Diversification of the Mycorrhizal Mutualists.</title>
        <authorList>
            <consortium name="DOE Joint Genome Institute"/>
            <consortium name="Mycorrhizal Genomics Consortium"/>
            <person name="Kohler A."/>
            <person name="Kuo A."/>
            <person name="Nagy L.G."/>
            <person name="Floudas D."/>
            <person name="Copeland A."/>
            <person name="Barry K.W."/>
            <person name="Cichocki N."/>
            <person name="Veneault-Fourrey C."/>
            <person name="LaButti K."/>
            <person name="Lindquist E.A."/>
            <person name="Lipzen A."/>
            <person name="Lundell T."/>
            <person name="Morin E."/>
            <person name="Murat C."/>
            <person name="Riley R."/>
            <person name="Ohm R."/>
            <person name="Sun H."/>
            <person name="Tunlid A."/>
            <person name="Henrissat B."/>
            <person name="Grigoriev I.V."/>
            <person name="Hibbett D.S."/>
            <person name="Martin F."/>
        </authorList>
    </citation>
    <scope>NUCLEOTIDE SEQUENCE [LARGE SCALE GENOMIC DNA]</scope>
    <source>
        <strain evidence="3">LaAM-08-1</strain>
    </source>
</reference>
<dbReference type="HOGENOM" id="CLU_702202_0_0_1"/>
<feature type="compositionally biased region" description="Polar residues" evidence="1">
    <location>
        <begin position="317"/>
        <end position="328"/>
    </location>
</feature>
<evidence type="ECO:0000313" key="3">
    <source>
        <dbReference type="Proteomes" id="UP000054477"/>
    </source>
</evidence>
<name>A0A0C9XSX7_9AGAR</name>
<dbReference type="EMBL" id="KN838656">
    <property type="protein sequence ID" value="KIJ98982.1"/>
    <property type="molecule type" value="Genomic_DNA"/>
</dbReference>
<evidence type="ECO:0000313" key="2">
    <source>
        <dbReference type="EMBL" id="KIJ98982.1"/>
    </source>
</evidence>
<evidence type="ECO:0000256" key="1">
    <source>
        <dbReference type="SAM" id="MobiDB-lite"/>
    </source>
</evidence>
<reference evidence="2 3" key="1">
    <citation type="submission" date="2014-04" db="EMBL/GenBank/DDBJ databases">
        <authorList>
            <consortium name="DOE Joint Genome Institute"/>
            <person name="Kuo A."/>
            <person name="Kohler A."/>
            <person name="Nagy L.G."/>
            <person name="Floudas D."/>
            <person name="Copeland A."/>
            <person name="Barry K.W."/>
            <person name="Cichocki N."/>
            <person name="Veneault-Fourrey C."/>
            <person name="LaButti K."/>
            <person name="Lindquist E.A."/>
            <person name="Lipzen A."/>
            <person name="Lundell T."/>
            <person name="Morin E."/>
            <person name="Murat C."/>
            <person name="Sun H."/>
            <person name="Tunlid A."/>
            <person name="Henrissat B."/>
            <person name="Grigoriev I.V."/>
            <person name="Hibbett D.S."/>
            <person name="Martin F."/>
            <person name="Nordberg H.P."/>
            <person name="Cantor M.N."/>
            <person name="Hua S.X."/>
        </authorList>
    </citation>
    <scope>NUCLEOTIDE SEQUENCE [LARGE SCALE GENOMIC DNA]</scope>
    <source>
        <strain evidence="2 3">LaAM-08-1</strain>
    </source>
</reference>
<organism evidence="2 3">
    <name type="scientific">Laccaria amethystina LaAM-08-1</name>
    <dbReference type="NCBI Taxonomy" id="1095629"/>
    <lineage>
        <taxon>Eukaryota</taxon>
        <taxon>Fungi</taxon>
        <taxon>Dikarya</taxon>
        <taxon>Basidiomycota</taxon>
        <taxon>Agaricomycotina</taxon>
        <taxon>Agaricomycetes</taxon>
        <taxon>Agaricomycetidae</taxon>
        <taxon>Agaricales</taxon>
        <taxon>Agaricineae</taxon>
        <taxon>Hydnangiaceae</taxon>
        <taxon>Laccaria</taxon>
    </lineage>
</organism>
<protein>
    <submittedName>
        <fullName evidence="2">Unplaced genomic scaffold K443scaffold_121, whole genome shotgun sequence</fullName>
    </submittedName>
</protein>
<proteinExistence type="predicted"/>
<dbReference type="Proteomes" id="UP000054477">
    <property type="component" value="Unassembled WGS sequence"/>
</dbReference>
<keyword evidence="3" id="KW-1185">Reference proteome</keyword>
<dbReference type="STRING" id="1095629.A0A0C9XSX7"/>
<gene>
    <name evidence="2" type="ORF">K443DRAFT_8724</name>
</gene>
<sequence>MKLTNTERCQCLKFDLSAAKNQGACTLCTLGTLHARLARRFLIATTEARPSTSYTGIVYVTRVLQYSTSLLLLFLFTSEAVYRSYTPLYGAYQSDSPYPTEHLVWRLTAPYYRPDGKDCHTTYLYGLLAHAGRYPLAQLHATAKVIEDMQRTGSMEEFEEMKRRSLEDVEELLGCAKACDKWARGFYEKARVHWIRRLDVIRDRLQNRLHNLGYTQKDTNAAFLSLLSRFSKAGELSRLTRRAYKSHQLTLPPSTWVDLPPTWALQDVQPFSELLMEPTDRVLEKSDFTEVLKASVDEIKQVWRSDQRNRMGGMIPPSTQSSLGSLSQADSDSADEIMNIPPPPPAPVDLATSIFYCPGCVKRYKYTSNTFLINPSSVKLQVRLWQLSPLLKA</sequence>
<accession>A0A0C9XSX7</accession>